<dbReference type="InterPro" id="IPR015590">
    <property type="entry name" value="Aldehyde_DH_dom"/>
</dbReference>
<reference evidence="4" key="1">
    <citation type="submission" date="2018-04" db="EMBL/GenBank/DDBJ databases">
        <authorList>
            <person name="Jy Z."/>
        </authorList>
    </citation>
    <scope>NUCLEOTIDE SEQUENCE</scope>
    <source>
        <strain evidence="5">AS13</strain>
        <strain evidence="4">LA18</strain>
    </source>
</reference>
<sequence length="49" mass="5208">MTRYAGLPAGTLNVVPAGREVGDRLVRHPLIYKISFTGSTAAGKFLAHP</sequence>
<organism evidence="4 7">
    <name type="scientific">Pandoraea cepalis</name>
    <dbReference type="NCBI Taxonomy" id="2508294"/>
    <lineage>
        <taxon>Bacteria</taxon>
        <taxon>Pseudomonadati</taxon>
        <taxon>Pseudomonadota</taxon>
        <taxon>Betaproteobacteria</taxon>
        <taxon>Burkholderiales</taxon>
        <taxon>Burkholderiaceae</taxon>
        <taxon>Pandoraea</taxon>
    </lineage>
</organism>
<comment type="similarity">
    <text evidence="1">Belongs to the aldehyde dehydrogenase family.</text>
</comment>
<dbReference type="EMBL" id="QAID01000026">
    <property type="protein sequence ID" value="MDN4576819.1"/>
    <property type="molecule type" value="Genomic_DNA"/>
</dbReference>
<evidence type="ECO:0000313" key="4">
    <source>
        <dbReference type="EMBL" id="MDN4571803.1"/>
    </source>
</evidence>
<keyword evidence="2" id="KW-0560">Oxidoreductase</keyword>
<evidence type="ECO:0000256" key="1">
    <source>
        <dbReference type="ARBA" id="ARBA00009986"/>
    </source>
</evidence>
<accession>A0AAW7MGF7</accession>
<dbReference type="AlphaFoldDB" id="A0AAW7MGF7"/>
<dbReference type="InterPro" id="IPR016162">
    <property type="entry name" value="Ald_DH_N"/>
</dbReference>
<comment type="caution">
    <text evidence="4">The sequence shown here is derived from an EMBL/GenBank/DDBJ whole genome shotgun (WGS) entry which is preliminary data.</text>
</comment>
<feature type="domain" description="Aldehyde dehydrogenase" evidence="3">
    <location>
        <begin position="3"/>
        <end position="46"/>
    </location>
</feature>
<evidence type="ECO:0000313" key="7">
    <source>
        <dbReference type="Proteomes" id="UP001172791"/>
    </source>
</evidence>
<gene>
    <name evidence="4" type="ORF">DBA34_00775</name>
    <name evidence="5" type="ORF">DBB29_01600</name>
</gene>
<dbReference type="EMBL" id="QAIC01000021">
    <property type="protein sequence ID" value="MDN4571803.1"/>
    <property type="molecule type" value="Genomic_DNA"/>
</dbReference>
<evidence type="ECO:0000313" key="5">
    <source>
        <dbReference type="EMBL" id="MDN4576819.1"/>
    </source>
</evidence>
<dbReference type="Proteomes" id="UP001172791">
    <property type="component" value="Unassembled WGS sequence"/>
</dbReference>
<dbReference type="Proteomes" id="UP001172788">
    <property type="component" value="Unassembled WGS sequence"/>
</dbReference>
<dbReference type="GO" id="GO:0004777">
    <property type="term" value="F:succinate-semialdehyde dehydrogenase (NAD+) activity"/>
    <property type="evidence" value="ECO:0007669"/>
    <property type="project" value="TreeGrafter"/>
</dbReference>
<dbReference type="Gene3D" id="3.40.605.10">
    <property type="entry name" value="Aldehyde Dehydrogenase, Chain A, domain 1"/>
    <property type="match status" value="1"/>
</dbReference>
<dbReference type="PANTHER" id="PTHR43353:SF5">
    <property type="entry name" value="SUCCINATE-SEMIALDEHYDE DEHYDROGENASE, MITOCHONDRIAL"/>
    <property type="match status" value="1"/>
</dbReference>
<evidence type="ECO:0000256" key="2">
    <source>
        <dbReference type="ARBA" id="ARBA00023002"/>
    </source>
</evidence>
<dbReference type="Pfam" id="PF00171">
    <property type="entry name" value="Aldedh"/>
    <property type="match status" value="1"/>
</dbReference>
<dbReference type="InterPro" id="IPR050740">
    <property type="entry name" value="Aldehyde_DH_Superfamily"/>
</dbReference>
<dbReference type="InterPro" id="IPR016161">
    <property type="entry name" value="Ald_DH/histidinol_DH"/>
</dbReference>
<dbReference type="SUPFAM" id="SSF53720">
    <property type="entry name" value="ALDH-like"/>
    <property type="match status" value="1"/>
</dbReference>
<evidence type="ECO:0000313" key="6">
    <source>
        <dbReference type="Proteomes" id="UP001172788"/>
    </source>
</evidence>
<keyword evidence="6" id="KW-1185">Reference proteome</keyword>
<dbReference type="GO" id="GO:0009450">
    <property type="term" value="P:gamma-aminobutyric acid catabolic process"/>
    <property type="evidence" value="ECO:0007669"/>
    <property type="project" value="TreeGrafter"/>
</dbReference>
<evidence type="ECO:0000259" key="3">
    <source>
        <dbReference type="Pfam" id="PF00171"/>
    </source>
</evidence>
<proteinExistence type="inferred from homology"/>
<name>A0AAW7MGF7_9BURK</name>
<dbReference type="PANTHER" id="PTHR43353">
    <property type="entry name" value="SUCCINATE-SEMIALDEHYDE DEHYDROGENASE, MITOCHONDRIAL"/>
    <property type="match status" value="1"/>
</dbReference>
<protein>
    <recommendedName>
        <fullName evidence="3">Aldehyde dehydrogenase domain-containing protein</fullName>
    </recommendedName>
</protein>